<evidence type="ECO:0000313" key="11">
    <source>
        <dbReference type="Proteomes" id="UP000266441"/>
    </source>
</evidence>
<dbReference type="Gene3D" id="2.40.170.20">
    <property type="entry name" value="TonB-dependent receptor, beta-barrel domain"/>
    <property type="match status" value="1"/>
</dbReference>
<dbReference type="Proteomes" id="UP000266441">
    <property type="component" value="Unassembled WGS sequence"/>
</dbReference>
<evidence type="ECO:0000256" key="7">
    <source>
        <dbReference type="PROSITE-ProRule" id="PRU01360"/>
    </source>
</evidence>
<dbReference type="RefSeq" id="WP_119350129.1">
    <property type="nucleotide sequence ID" value="NZ_QWET01000007.1"/>
</dbReference>
<comment type="subcellular location">
    <subcellularLocation>
        <location evidence="1 7">Cell outer membrane</location>
        <topology evidence="1 7">Multi-pass membrane protein</topology>
    </subcellularLocation>
</comment>
<evidence type="ECO:0000259" key="9">
    <source>
        <dbReference type="Pfam" id="PF07715"/>
    </source>
</evidence>
<dbReference type="InterPro" id="IPR012910">
    <property type="entry name" value="Plug_dom"/>
</dbReference>
<gene>
    <name evidence="10" type="ORF">D1164_11515</name>
</gene>
<dbReference type="InterPro" id="IPR036942">
    <property type="entry name" value="Beta-barrel_TonB_sf"/>
</dbReference>
<evidence type="ECO:0000256" key="8">
    <source>
        <dbReference type="SAM" id="SignalP"/>
    </source>
</evidence>
<dbReference type="AlphaFoldDB" id="A0A399D0V3"/>
<dbReference type="Gene3D" id="2.170.130.10">
    <property type="entry name" value="TonB-dependent receptor, plug domain"/>
    <property type="match status" value="1"/>
</dbReference>
<dbReference type="Pfam" id="PF13715">
    <property type="entry name" value="CarbopepD_reg_2"/>
    <property type="match status" value="1"/>
</dbReference>
<dbReference type="OrthoDB" id="9768177at2"/>
<keyword evidence="10" id="KW-0675">Receptor</keyword>
<keyword evidence="2 7" id="KW-0813">Transport</keyword>
<keyword evidence="3 7" id="KW-1134">Transmembrane beta strand</keyword>
<organism evidence="10 11">
    <name type="scientific">Mariniphaga sediminis</name>
    <dbReference type="NCBI Taxonomy" id="1628158"/>
    <lineage>
        <taxon>Bacteria</taxon>
        <taxon>Pseudomonadati</taxon>
        <taxon>Bacteroidota</taxon>
        <taxon>Bacteroidia</taxon>
        <taxon>Marinilabiliales</taxon>
        <taxon>Prolixibacteraceae</taxon>
        <taxon>Mariniphaga</taxon>
    </lineage>
</organism>
<dbReference type="InterPro" id="IPR023996">
    <property type="entry name" value="TonB-dep_OMP_SusC/RagA"/>
</dbReference>
<evidence type="ECO:0000256" key="5">
    <source>
        <dbReference type="ARBA" id="ARBA00023136"/>
    </source>
</evidence>
<evidence type="ECO:0000313" key="10">
    <source>
        <dbReference type="EMBL" id="RIH65207.1"/>
    </source>
</evidence>
<dbReference type="SUPFAM" id="SSF56935">
    <property type="entry name" value="Porins"/>
    <property type="match status" value="1"/>
</dbReference>
<evidence type="ECO:0000256" key="4">
    <source>
        <dbReference type="ARBA" id="ARBA00022692"/>
    </source>
</evidence>
<evidence type="ECO:0000256" key="2">
    <source>
        <dbReference type="ARBA" id="ARBA00022448"/>
    </source>
</evidence>
<protein>
    <submittedName>
        <fullName evidence="10">TonB-dependent receptor</fullName>
    </submittedName>
</protein>
<evidence type="ECO:0000256" key="3">
    <source>
        <dbReference type="ARBA" id="ARBA00022452"/>
    </source>
</evidence>
<keyword evidence="4 7" id="KW-0812">Transmembrane</keyword>
<keyword evidence="8" id="KW-0732">Signal</keyword>
<evidence type="ECO:0000256" key="1">
    <source>
        <dbReference type="ARBA" id="ARBA00004571"/>
    </source>
</evidence>
<dbReference type="Gene3D" id="2.60.40.1120">
    <property type="entry name" value="Carboxypeptidase-like, regulatory domain"/>
    <property type="match status" value="1"/>
</dbReference>
<dbReference type="GO" id="GO:0009279">
    <property type="term" value="C:cell outer membrane"/>
    <property type="evidence" value="ECO:0007669"/>
    <property type="project" value="UniProtKB-SubCell"/>
</dbReference>
<evidence type="ECO:0000256" key="6">
    <source>
        <dbReference type="ARBA" id="ARBA00023237"/>
    </source>
</evidence>
<dbReference type="InterPro" id="IPR008969">
    <property type="entry name" value="CarboxyPept-like_regulatory"/>
</dbReference>
<feature type="chain" id="PRO_5017272685" evidence="8">
    <location>
        <begin position="21"/>
        <end position="977"/>
    </location>
</feature>
<dbReference type="InterPro" id="IPR039426">
    <property type="entry name" value="TonB-dep_rcpt-like"/>
</dbReference>
<dbReference type="NCBIfam" id="TIGR04057">
    <property type="entry name" value="SusC_RagA_signa"/>
    <property type="match status" value="1"/>
</dbReference>
<dbReference type="Pfam" id="PF07715">
    <property type="entry name" value="Plug"/>
    <property type="match status" value="1"/>
</dbReference>
<comment type="caution">
    <text evidence="10">The sequence shown here is derived from an EMBL/GenBank/DDBJ whole genome shotgun (WGS) entry which is preliminary data.</text>
</comment>
<comment type="similarity">
    <text evidence="7">Belongs to the TonB-dependent receptor family.</text>
</comment>
<proteinExistence type="inferred from homology"/>
<feature type="domain" description="TonB-dependent receptor plug" evidence="9">
    <location>
        <begin position="112"/>
        <end position="217"/>
    </location>
</feature>
<sequence>MKRNILVLLMFLGSFSIAFAQNRVSGTVVDSESNPLVGVTVIIKGTQTGVTTDVNGQYSMNIAKNDILVYSFIGMIKQEITYNGQGKINVSMIPDNYDLEDVVVIGYGTSKKSDLTGSIASVKSDDLKNTKVGLAGNALQGMAAGVQVTQPSAKPGADASIVIRGKGSVNAGNSPLVIVDGIPSSLGDVATGDIESIEILKDASAASIYGNRGSNGVILITTKKGSAGKTRVSFNVQGGALNMMNKMDLMNSQQYYDLVTTSGQNYTWTTAELLQLSRGETTDWQNAVTQPGSFQNYNATVSGGNEKSTHFLGLDYYDQEGVVKNSWYNRLTLRYNNDSKLNDWINMGVRFNFMESKIKNINEESDELYGTMYSAISSQPTAPIYDTDGEYFDGFLNTKANPVAIVNLLDRTTQRTNMNGSFYIEFEPVEKLKIKTDNAGQMGFNVTNEYEDPRMGQHYSSEGVASISNSKNRYWQTENTITYENSFDVHKIKVMGGASASKSEYQHSLAQAKGIDPITKYYNLGGGSEYGPNNSYASASTLTSFYIRANYNYKERYLLTFTMRADGSSKFAPGHRWGYFPSLAAAWRITEEDFMKNFDKIDNLKLRISAGMLGNQSIGDYRYSALVSRGGENNNYVLNGNLYTGATYTSISNPNLTWEKSSQVDIALDYGFFKNHIAGSIEYYYKRSTDLLWSVILPLESGYQSSLTNVGILDNSGIELTINTVNVNTYNFQWTTSFNFTYNHNNVVELYDGKTDINKSIFIGHSLGEYYLLESDGIWQMNESSEAAIYNAQPGDRKIKDLTPDNQINSDDRTFCGQSTPKYYGGMSNTFKYKGLDLVVFINYAGGYYINNSMLRFFNSYNTWGNSSVDYYNNYWKEERPSNKYPAPRIGSSYSNGDGTNANLEDGTFIRIKNLELGYTLPHRWTDNIKATSIRGFISVQNLYTFTKYSGYDVEASQQSNTYPGARAFIGGVSINF</sequence>
<dbReference type="EMBL" id="QWET01000007">
    <property type="protein sequence ID" value="RIH65207.1"/>
    <property type="molecule type" value="Genomic_DNA"/>
</dbReference>
<feature type="signal peptide" evidence="8">
    <location>
        <begin position="1"/>
        <end position="20"/>
    </location>
</feature>
<dbReference type="InterPro" id="IPR037066">
    <property type="entry name" value="Plug_dom_sf"/>
</dbReference>
<dbReference type="NCBIfam" id="TIGR04056">
    <property type="entry name" value="OMP_RagA_SusC"/>
    <property type="match status" value="1"/>
</dbReference>
<keyword evidence="6 7" id="KW-0998">Cell outer membrane</keyword>
<accession>A0A399D0V3</accession>
<name>A0A399D0V3_9BACT</name>
<dbReference type="SUPFAM" id="SSF49464">
    <property type="entry name" value="Carboxypeptidase regulatory domain-like"/>
    <property type="match status" value="1"/>
</dbReference>
<reference evidence="10 11" key="1">
    <citation type="journal article" date="2015" name="Int. J. Syst. Evol. Microbiol.">
        <title>Mariniphaga sediminis sp. nov., isolated from coastal sediment.</title>
        <authorList>
            <person name="Wang F.Q."/>
            <person name="Shen Q.Y."/>
            <person name="Chen G.J."/>
            <person name="Du Z.J."/>
        </authorList>
    </citation>
    <scope>NUCLEOTIDE SEQUENCE [LARGE SCALE GENOMIC DNA]</scope>
    <source>
        <strain evidence="10 11">SY21</strain>
    </source>
</reference>
<dbReference type="PROSITE" id="PS52016">
    <property type="entry name" value="TONB_DEPENDENT_REC_3"/>
    <property type="match status" value="1"/>
</dbReference>
<keyword evidence="5 7" id="KW-0472">Membrane</keyword>
<keyword evidence="11" id="KW-1185">Reference proteome</keyword>
<dbReference type="InterPro" id="IPR023997">
    <property type="entry name" value="TonB-dep_OMP_SusC/RagA_CS"/>
</dbReference>